<evidence type="ECO:0000313" key="1">
    <source>
        <dbReference type="EMBL" id="MPC82535.1"/>
    </source>
</evidence>
<proteinExistence type="predicted"/>
<accession>A0A5B7IJN0</accession>
<gene>
    <name evidence="1" type="ORF">E2C01_077207</name>
</gene>
<reference evidence="1 2" key="1">
    <citation type="submission" date="2019-05" db="EMBL/GenBank/DDBJ databases">
        <title>Another draft genome of Portunus trituberculatus and its Hox gene families provides insights of decapod evolution.</title>
        <authorList>
            <person name="Jeong J.-H."/>
            <person name="Song I."/>
            <person name="Kim S."/>
            <person name="Choi T."/>
            <person name="Kim D."/>
            <person name="Ryu S."/>
            <person name="Kim W."/>
        </authorList>
    </citation>
    <scope>NUCLEOTIDE SEQUENCE [LARGE SCALE GENOMIC DNA]</scope>
    <source>
        <tissue evidence="1">Muscle</tissue>
    </source>
</reference>
<organism evidence="1 2">
    <name type="scientific">Portunus trituberculatus</name>
    <name type="common">Swimming crab</name>
    <name type="synonym">Neptunus trituberculatus</name>
    <dbReference type="NCBI Taxonomy" id="210409"/>
    <lineage>
        <taxon>Eukaryota</taxon>
        <taxon>Metazoa</taxon>
        <taxon>Ecdysozoa</taxon>
        <taxon>Arthropoda</taxon>
        <taxon>Crustacea</taxon>
        <taxon>Multicrustacea</taxon>
        <taxon>Malacostraca</taxon>
        <taxon>Eumalacostraca</taxon>
        <taxon>Eucarida</taxon>
        <taxon>Decapoda</taxon>
        <taxon>Pleocyemata</taxon>
        <taxon>Brachyura</taxon>
        <taxon>Eubrachyura</taxon>
        <taxon>Portunoidea</taxon>
        <taxon>Portunidae</taxon>
        <taxon>Portuninae</taxon>
        <taxon>Portunus</taxon>
    </lineage>
</organism>
<dbReference type="AlphaFoldDB" id="A0A5B7IJN0"/>
<comment type="caution">
    <text evidence="1">The sequence shown here is derived from an EMBL/GenBank/DDBJ whole genome shotgun (WGS) entry which is preliminary data.</text>
</comment>
<protein>
    <submittedName>
        <fullName evidence="1">Uncharacterized protein</fullName>
    </submittedName>
</protein>
<sequence length="72" mass="8116">MFVRPIFHTCSVDECQYIYTSETFLCSEMNSNDAKGLWEESTCIAPPCTSLSKSCSSTLQLWMSGIKNTSIY</sequence>
<evidence type="ECO:0000313" key="2">
    <source>
        <dbReference type="Proteomes" id="UP000324222"/>
    </source>
</evidence>
<dbReference type="Proteomes" id="UP000324222">
    <property type="component" value="Unassembled WGS sequence"/>
</dbReference>
<dbReference type="EMBL" id="VSRR010060047">
    <property type="protein sequence ID" value="MPC82535.1"/>
    <property type="molecule type" value="Genomic_DNA"/>
</dbReference>
<name>A0A5B7IJN0_PORTR</name>
<keyword evidence="2" id="KW-1185">Reference proteome</keyword>